<dbReference type="Proteomes" id="UP000756132">
    <property type="component" value="Chromosome 13"/>
</dbReference>
<reference evidence="2" key="1">
    <citation type="submission" date="2021-12" db="EMBL/GenBank/DDBJ databases">
        <authorList>
            <person name="Zaccaron A."/>
            <person name="Stergiopoulos I."/>
        </authorList>
    </citation>
    <scope>NUCLEOTIDE SEQUENCE</scope>
    <source>
        <strain evidence="2">Race5_Kim</strain>
    </source>
</reference>
<dbReference type="KEGG" id="ffu:CLAFUR5_14257"/>
<dbReference type="RefSeq" id="XP_047769566.1">
    <property type="nucleotide sequence ID" value="XM_047913405.1"/>
</dbReference>
<dbReference type="PROSITE" id="PS50181">
    <property type="entry name" value="FBOX"/>
    <property type="match status" value="1"/>
</dbReference>
<dbReference type="InterPro" id="IPR001810">
    <property type="entry name" value="F-box_dom"/>
</dbReference>
<evidence type="ECO:0000259" key="1">
    <source>
        <dbReference type="PROSITE" id="PS50181"/>
    </source>
</evidence>
<name>A0A9Q8PMD3_PASFU</name>
<dbReference type="GeneID" id="71994135"/>
<sequence>MTATNEKTSIMDLPPELFEKVGTMVDSKDLGALRLVSRQANNNVTRLFANTHFGTLTLLLSDKESLQRGVVVAAHPVFAPSVQNINVYVDEIPTYDDIEHEVELERKYGRIERSYTKRVLEFAELHEGWMATGEQMALGNAYVQHVLLMLHHLKKHGRVKKLEIWDNIVSDQAHSPMRALQKYGDFSPREPSRKGPWGIFDD</sequence>
<dbReference type="EMBL" id="CP090175">
    <property type="protein sequence ID" value="UJO25200.1"/>
    <property type="molecule type" value="Genomic_DNA"/>
</dbReference>
<proteinExistence type="predicted"/>
<accession>A0A9Q8PMD3</accession>
<feature type="domain" description="F-box" evidence="1">
    <location>
        <begin position="7"/>
        <end position="56"/>
    </location>
</feature>
<organism evidence="2 3">
    <name type="scientific">Passalora fulva</name>
    <name type="common">Tomato leaf mold</name>
    <name type="synonym">Cladosporium fulvum</name>
    <dbReference type="NCBI Taxonomy" id="5499"/>
    <lineage>
        <taxon>Eukaryota</taxon>
        <taxon>Fungi</taxon>
        <taxon>Dikarya</taxon>
        <taxon>Ascomycota</taxon>
        <taxon>Pezizomycotina</taxon>
        <taxon>Dothideomycetes</taxon>
        <taxon>Dothideomycetidae</taxon>
        <taxon>Mycosphaerellales</taxon>
        <taxon>Mycosphaerellaceae</taxon>
        <taxon>Fulvia</taxon>
    </lineage>
</organism>
<reference evidence="2" key="2">
    <citation type="journal article" date="2022" name="Microb. Genom.">
        <title>A chromosome-scale genome assembly of the tomato pathogen Cladosporium fulvum reveals a compartmentalized genome architecture and the presence of a dispensable chromosome.</title>
        <authorList>
            <person name="Zaccaron A.Z."/>
            <person name="Chen L.H."/>
            <person name="Samaras A."/>
            <person name="Stergiopoulos I."/>
        </authorList>
    </citation>
    <scope>NUCLEOTIDE SEQUENCE</scope>
    <source>
        <strain evidence="2">Race5_Kim</strain>
    </source>
</reference>
<protein>
    <recommendedName>
        <fullName evidence="1">F-box domain-containing protein</fullName>
    </recommendedName>
</protein>
<gene>
    <name evidence="2" type="ORF">CLAFUR5_14257</name>
</gene>
<dbReference type="AlphaFoldDB" id="A0A9Q8PMD3"/>
<dbReference type="OrthoDB" id="3633218at2759"/>
<evidence type="ECO:0000313" key="3">
    <source>
        <dbReference type="Proteomes" id="UP000756132"/>
    </source>
</evidence>
<evidence type="ECO:0000313" key="2">
    <source>
        <dbReference type="EMBL" id="UJO25200.1"/>
    </source>
</evidence>
<keyword evidence="3" id="KW-1185">Reference proteome</keyword>